<protein>
    <submittedName>
        <fullName evidence="1">Uncharacterized protein</fullName>
    </submittedName>
</protein>
<evidence type="ECO:0000313" key="1">
    <source>
        <dbReference type="EMBL" id="KAJ8007286.1"/>
    </source>
</evidence>
<gene>
    <name evidence="1" type="ORF">DPEC_G00115960</name>
</gene>
<comment type="caution">
    <text evidence="1">The sequence shown here is derived from an EMBL/GenBank/DDBJ whole genome shotgun (WGS) entry which is preliminary data.</text>
</comment>
<keyword evidence="2" id="KW-1185">Reference proteome</keyword>
<evidence type="ECO:0000313" key="2">
    <source>
        <dbReference type="Proteomes" id="UP001157502"/>
    </source>
</evidence>
<dbReference type="Proteomes" id="UP001157502">
    <property type="component" value="Chromosome 9"/>
</dbReference>
<organism evidence="1 2">
    <name type="scientific">Dallia pectoralis</name>
    <name type="common">Alaska blackfish</name>
    <dbReference type="NCBI Taxonomy" id="75939"/>
    <lineage>
        <taxon>Eukaryota</taxon>
        <taxon>Metazoa</taxon>
        <taxon>Chordata</taxon>
        <taxon>Craniata</taxon>
        <taxon>Vertebrata</taxon>
        <taxon>Euteleostomi</taxon>
        <taxon>Actinopterygii</taxon>
        <taxon>Neopterygii</taxon>
        <taxon>Teleostei</taxon>
        <taxon>Protacanthopterygii</taxon>
        <taxon>Esociformes</taxon>
        <taxon>Umbridae</taxon>
        <taxon>Dallia</taxon>
    </lineage>
</organism>
<proteinExistence type="predicted"/>
<reference evidence="1" key="1">
    <citation type="submission" date="2021-05" db="EMBL/GenBank/DDBJ databases">
        <authorList>
            <person name="Pan Q."/>
            <person name="Jouanno E."/>
            <person name="Zahm M."/>
            <person name="Klopp C."/>
            <person name="Cabau C."/>
            <person name="Louis A."/>
            <person name="Berthelot C."/>
            <person name="Parey E."/>
            <person name="Roest Crollius H."/>
            <person name="Montfort J."/>
            <person name="Robinson-Rechavi M."/>
            <person name="Bouchez O."/>
            <person name="Lampietro C."/>
            <person name="Lopez Roques C."/>
            <person name="Donnadieu C."/>
            <person name="Postlethwait J."/>
            <person name="Bobe J."/>
            <person name="Dillon D."/>
            <person name="Chandos A."/>
            <person name="von Hippel F."/>
            <person name="Guiguen Y."/>
        </authorList>
    </citation>
    <scope>NUCLEOTIDE SEQUENCE</scope>
    <source>
        <strain evidence="1">YG-Jan2019</strain>
    </source>
</reference>
<accession>A0ACC2GUG5</accession>
<sequence length="120" mass="13045">MPVVGVASKLRQPSVGSRPVHTALPIPNPGRTPAAKGHMPRAPELRGSESPMLSPCHLSLKADFQERRTQLGRSKETEESKICKVSVGRETRCHPGAPIPFGLSALWIPFYLLLGLCEIN</sequence>
<name>A0ACC2GUG5_DALPE</name>
<dbReference type="EMBL" id="CM055736">
    <property type="protein sequence ID" value="KAJ8007286.1"/>
    <property type="molecule type" value="Genomic_DNA"/>
</dbReference>